<dbReference type="NCBIfam" id="TIGR03465">
    <property type="entry name" value="HpnD"/>
    <property type="match status" value="1"/>
</dbReference>
<dbReference type="Gene3D" id="1.10.600.10">
    <property type="entry name" value="Farnesyl Diphosphate Synthase"/>
    <property type="match status" value="1"/>
</dbReference>
<dbReference type="Proteomes" id="UP001210380">
    <property type="component" value="Unassembled WGS sequence"/>
</dbReference>
<evidence type="ECO:0000313" key="3">
    <source>
        <dbReference type="EMBL" id="MDA3630582.1"/>
    </source>
</evidence>
<dbReference type="PROSITE" id="PS01045">
    <property type="entry name" value="SQUALEN_PHYTOEN_SYN_2"/>
    <property type="match status" value="1"/>
</dbReference>
<keyword evidence="2 3" id="KW-0808">Transferase</keyword>
<dbReference type="Pfam" id="PF00494">
    <property type="entry name" value="SQS_PSY"/>
    <property type="match status" value="1"/>
</dbReference>
<dbReference type="InterPro" id="IPR002060">
    <property type="entry name" value="Squ/phyt_synthse"/>
</dbReference>
<dbReference type="InterPro" id="IPR033904">
    <property type="entry name" value="Trans_IPPS_HH"/>
</dbReference>
<sequence length="287" mass="31740">MTESARIRDAYLECERITREQARNFSYGIRLLPGPKRRALSAVYAFARRIDDIGDGHLPREDKLRRLGEAREDVHAASTDSTDLVVVALADAAERLPVPLAAFDELIDGCEADVRGVRYRTFDELLHYCRCVAGSIGRLSLGVFGAVDKATAERRADALGVALQLTNILRDVREDQLEGRVYLPSEDLERFGVRLEPGNGLVEDQQRWSSLIRFQAARAEQWYSEGLLLLPMLDRRSRACCASMAGIYHELLARIAADPGGALSQRTSLSGWRKAGVAARSLAGMAP</sequence>
<dbReference type="EMBL" id="JAQGLA010000107">
    <property type="protein sequence ID" value="MDA3630582.1"/>
    <property type="molecule type" value="Genomic_DNA"/>
</dbReference>
<evidence type="ECO:0000313" key="4">
    <source>
        <dbReference type="Proteomes" id="UP001210380"/>
    </source>
</evidence>
<dbReference type="InterPro" id="IPR044843">
    <property type="entry name" value="Trans_IPPS_bact-type"/>
</dbReference>
<proteinExistence type="predicted"/>
<accession>A0ABT4V9F0</accession>
<dbReference type="GO" id="GO:0016740">
    <property type="term" value="F:transferase activity"/>
    <property type="evidence" value="ECO:0007669"/>
    <property type="project" value="UniProtKB-KW"/>
</dbReference>
<dbReference type="SFLD" id="SFLDG01018">
    <property type="entry name" value="Squalene/Phytoene_Synthase_Lik"/>
    <property type="match status" value="1"/>
</dbReference>
<protein>
    <submittedName>
        <fullName evidence="3">Presqualene diphosphate synthase HpnD</fullName>
        <ecNumber evidence="3">2.5.1.103</ecNumber>
    </submittedName>
</protein>
<dbReference type="SFLD" id="SFLDS00005">
    <property type="entry name" value="Isoprenoid_Synthase_Type_I"/>
    <property type="match status" value="1"/>
</dbReference>
<dbReference type="SFLD" id="SFLDG01212">
    <property type="entry name" value="Phytoene_synthase_like"/>
    <property type="match status" value="1"/>
</dbReference>
<dbReference type="InterPro" id="IPR008949">
    <property type="entry name" value="Isoprenoid_synthase_dom_sf"/>
</dbReference>
<organism evidence="3 4">
    <name type="scientific">Saccharopolyspora oryzae</name>
    <dbReference type="NCBI Taxonomy" id="2997343"/>
    <lineage>
        <taxon>Bacteria</taxon>
        <taxon>Bacillati</taxon>
        <taxon>Actinomycetota</taxon>
        <taxon>Actinomycetes</taxon>
        <taxon>Pseudonocardiales</taxon>
        <taxon>Pseudonocardiaceae</taxon>
        <taxon>Saccharopolyspora</taxon>
    </lineage>
</organism>
<comment type="pathway">
    <text evidence="1">Carotenoid biosynthesis; phytoene biosynthesis.</text>
</comment>
<keyword evidence="4" id="KW-1185">Reference proteome</keyword>
<dbReference type="RefSeq" id="WP_270953795.1">
    <property type="nucleotide sequence ID" value="NZ_JAQGLA010000107.1"/>
</dbReference>
<gene>
    <name evidence="3" type="primary">hpnD</name>
    <name evidence="3" type="ORF">OU415_34490</name>
</gene>
<dbReference type="CDD" id="cd00683">
    <property type="entry name" value="Trans_IPPS_HH"/>
    <property type="match status" value="1"/>
</dbReference>
<dbReference type="SUPFAM" id="SSF48576">
    <property type="entry name" value="Terpenoid synthases"/>
    <property type="match status" value="1"/>
</dbReference>
<dbReference type="PANTHER" id="PTHR31480">
    <property type="entry name" value="BIFUNCTIONAL LYCOPENE CYCLASE/PHYTOENE SYNTHASE"/>
    <property type="match status" value="1"/>
</dbReference>
<dbReference type="InterPro" id="IPR019845">
    <property type="entry name" value="Squalene/phytoene_synthase_CS"/>
</dbReference>
<evidence type="ECO:0000256" key="2">
    <source>
        <dbReference type="ARBA" id="ARBA00022679"/>
    </source>
</evidence>
<dbReference type="EC" id="2.5.1.103" evidence="3"/>
<reference evidence="3 4" key="1">
    <citation type="submission" date="2022-11" db="EMBL/GenBank/DDBJ databases">
        <title>Draft genome sequence of Saccharopolyspora sp. WRP15-2 isolated from rhizosphere soils of wild rice in Thailand.</title>
        <authorList>
            <person name="Duangmal K."/>
            <person name="Kammanee S."/>
            <person name="Muangham S."/>
        </authorList>
    </citation>
    <scope>NUCLEOTIDE SEQUENCE [LARGE SCALE GENOMIC DNA]</scope>
    <source>
        <strain evidence="3 4">WRP15-2</strain>
    </source>
</reference>
<comment type="caution">
    <text evidence="3">The sequence shown here is derived from an EMBL/GenBank/DDBJ whole genome shotgun (WGS) entry which is preliminary data.</text>
</comment>
<evidence type="ECO:0000256" key="1">
    <source>
        <dbReference type="ARBA" id="ARBA00004684"/>
    </source>
</evidence>
<dbReference type="InterPro" id="IPR017828">
    <property type="entry name" value="SQ_synth_HpnD-like"/>
</dbReference>
<name>A0ABT4V9F0_9PSEU</name>